<evidence type="ECO:0000313" key="2">
    <source>
        <dbReference type="Proteomes" id="UP000308092"/>
    </source>
</evidence>
<proteinExistence type="predicted"/>
<reference evidence="1 2" key="1">
    <citation type="submission" date="2019-03" db="EMBL/GenBank/DDBJ databases">
        <title>The genome sequence of a newly discovered highly antifungal drug resistant Aspergillus species, Aspergillus tanneri NIH 1004.</title>
        <authorList>
            <person name="Mounaud S."/>
            <person name="Singh I."/>
            <person name="Joardar V."/>
            <person name="Pakala S."/>
            <person name="Pakala S."/>
            <person name="Venepally P."/>
            <person name="Hoover J."/>
            <person name="Nierman W."/>
            <person name="Chung J."/>
            <person name="Losada L."/>
        </authorList>
    </citation>
    <scope>NUCLEOTIDE SEQUENCE [LARGE SCALE GENOMIC DNA]</scope>
    <source>
        <strain evidence="1 2">NIH1004</strain>
    </source>
</reference>
<organism evidence="1 2">
    <name type="scientific">Aspergillus tanneri</name>
    <dbReference type="NCBI Taxonomy" id="1220188"/>
    <lineage>
        <taxon>Eukaryota</taxon>
        <taxon>Fungi</taxon>
        <taxon>Dikarya</taxon>
        <taxon>Ascomycota</taxon>
        <taxon>Pezizomycotina</taxon>
        <taxon>Eurotiomycetes</taxon>
        <taxon>Eurotiomycetidae</taxon>
        <taxon>Eurotiales</taxon>
        <taxon>Aspergillaceae</taxon>
        <taxon>Aspergillus</taxon>
        <taxon>Aspergillus subgen. Circumdati</taxon>
    </lineage>
</organism>
<dbReference type="EMBL" id="SOSA01001303">
    <property type="protein sequence ID" value="THC87300.1"/>
    <property type="molecule type" value="Genomic_DNA"/>
</dbReference>
<keyword evidence="2" id="KW-1185">Reference proteome</keyword>
<name>A0A4S3IY48_9EURO</name>
<sequence>MAQVINKSSKYLSPDELLIRRIIIDEENSVDETTRGRALQACRLVEGEITHALGDSRIILIQRFLNYAHDMDDLYKAWEPFKQSMPEVFQGE</sequence>
<evidence type="ECO:0000313" key="1">
    <source>
        <dbReference type="EMBL" id="THC87300.1"/>
    </source>
</evidence>
<comment type="caution">
    <text evidence="1">The sequence shown here is derived from an EMBL/GenBank/DDBJ whole genome shotgun (WGS) entry which is preliminary data.</text>
</comment>
<gene>
    <name evidence="1" type="ORF">EYZ11_013254</name>
</gene>
<dbReference type="VEuPathDB" id="FungiDB:EYZ11_013254"/>
<dbReference type="Proteomes" id="UP000308092">
    <property type="component" value="Unassembled WGS sequence"/>
</dbReference>
<dbReference type="AlphaFoldDB" id="A0A4S3IY48"/>
<protein>
    <submittedName>
        <fullName evidence="1">Uncharacterized protein</fullName>
    </submittedName>
</protein>
<accession>A0A4S3IY48</accession>